<feature type="compositionally biased region" description="Polar residues" evidence="9">
    <location>
        <begin position="1915"/>
        <end position="1932"/>
    </location>
</feature>
<evidence type="ECO:0000256" key="7">
    <source>
        <dbReference type="ARBA" id="ARBA00023163"/>
    </source>
</evidence>
<feature type="compositionally biased region" description="Basic and acidic residues" evidence="9">
    <location>
        <begin position="513"/>
        <end position="528"/>
    </location>
</feature>
<feature type="compositionally biased region" description="Low complexity" evidence="9">
    <location>
        <begin position="1944"/>
        <end position="1954"/>
    </location>
</feature>
<keyword evidence="12" id="KW-1185">Reference proteome</keyword>
<keyword evidence="8" id="KW-0539">Nucleus</keyword>
<feature type="compositionally biased region" description="Basic and acidic residues" evidence="9">
    <location>
        <begin position="586"/>
        <end position="596"/>
    </location>
</feature>
<keyword evidence="3" id="KW-0479">Metal-binding</keyword>
<evidence type="ECO:0000313" key="12">
    <source>
        <dbReference type="Proteomes" id="UP001190700"/>
    </source>
</evidence>
<sequence length="1984" mass="215932">MSNGDFTDLANEFSAFVSNLVFEKNANRDDELTRAEVNKLKGTLFGSLPAIFNSTEAATRVISRFVLTPNSESKTLPQLIMEETESYPPQTGYMCEPITFPREDHFQVLTGQDIDWDAAWRVLFFLLRLKCADLSAEAAQDEIKNLQMMAGEDPNALRDRLVGLVERVNLPHDSTSKVISLQTAGLFMLQALPEHLAGIVRERFSKAMNVTDEHTLTEVTDVAQDVHTKLKSLETKIMKANLEQENLIQFVGAYAEGPTKSTLANMLITGQHKHNFGVPTPPLIPPRTSTTRSDSTRPRLPAPRPAGSNFDPSSLNPAGRKLLGQLTLPASASSFSTEPAAATTRTVTGVCSENLGGPTDNDCTFCHRPLNLFHHATLPCHISGKTTLYDSWVNQGKMPAVLRHLMNQLIVNYDRVAKGLKPLTKTEFDQQYGGKDSNPRPTNHAAPTGDAPTWHAHTPTTLGSTAPAIRTPPNDAASADTIVHFHSYAAIMKHGNPFLRGTPDPTANATPAPHDEGAPQAPDHHEDPVSPTPTHYWYSPASPAPDSPPHSPRRPGPDSPPYSPTSPSLSPTSPPYSPDSPAPDDIPEHYPDRYPEDYPSSPKSPSPSPDSPVITRHLVTQAPDSPPPSPPLDNDVADAMSPPTLTQERRVACEKTALSNALRRHVPSGDAPVNTFDIAYAVIPFEWAEYPMGPDGKPMRIGNTRVCHYDLAHDQHGLPTCCMSHRERPENWLPPSGVIDLVSSDDDRDSDKDDDCPDMESGDDSDEDEIPLDYDTEGYDESTTNDDASGPPTAPYQEALHPIHHHSYMARSMVNHRHIPASFRRMGSPPPPTPAAPAVVRGREEHIPDQPSAASAMVLMKTNDWIEEDHDNPPQSLSAAMSTTTANHQQVPPAELQRLTSKAFEEMSPDMNKWFTRTARTGQYLTLSVMIVDTGSMLFVMNKVHQETLGLKVHSSTATVDTSMGSGGAQQHRQWGTGELMLVIAPGTSNEMVLADVTGISPSSPVSFDVLLSVDILHAMSAGVLPATPGRGAALAYHPHNQRGDFERKAYLPLKVFKDHHAAPRPAAQFGGGSEWTAHLDNMAAVRASPRHLMDARRPASRFRPALMTLLAFVLLASFFNPTQAHDEGSSSSKVSSCSATTSLLIVIGMSGAVACGVAAFFKWHGLQQACPPAWPFAHFKTGPPLTLATLAPWHDTTRETACPFCNRGACQGVTRPQACHLSGGTGLYTRWVSDGKVPSHLMPLLMLVVNTSRTASGQAPLTRVSFRQQYGNLRPSSDTPETPNPAILSLPIPTPAPHPTKTPAPQPISPLHHEPCPSDRCDICHEPLRPWHHPTLPCHITGNTSMYDKWITQPPVPNRAGSLRCKMAIALRKFRHQMIINHDRLNRNEPPLTRTEYLLLFPIRGPRPLPEPSPTQNRVPLGHHATPSDTPPSHAHTVATVTDLPANHNEANVSTPTVSPTTTPAMAAVSPTLSTTILEWAKRLYANRMGTATTTPPIPTTDAPGCSCLLMEIGFPGYVCPAHPTNDDPTAPQRPPKTTRLPTPGREACPPRAEARRASTPKWATMIACAIVLMATLPAATAATTMESNIGHAGVPDTHSSVSTMSLTALATTLGLTAVLAAIFWARTQRKNHSPHAPQPSTTRDATTIHHHHHDATTHHHHHHHDHHPNHHNEEITTTANPPATTARASPQIIQSSNPHSYFTTSSRPHISTSSTPDNTSTTPSSPSGDDALPPQENPDASHRLPDHIPRVLHTRPNGRENTHPNPPATAPTPRNYRRTPPDSPPARSLHNTARNSDCPFCGITINRPFHRFLPDRCAVSGARKDLVLRGYSPCRILQGDTRPENVALVRDATALMYINTVKVTNGFRPLSLRRFRANGSQWTATTHTMIAPPTAPTRTTDHNYARGVPTRVGSHSTPAQNSQQTPNNQPIPIASPAPPNVRYRPAPQAVQAPRRRPRSSTIPLHIWLATAMIECAYGLAAH</sequence>
<feature type="compositionally biased region" description="Polar residues" evidence="9">
    <location>
        <begin position="1693"/>
        <end position="1712"/>
    </location>
</feature>
<dbReference type="GO" id="GO:0003677">
    <property type="term" value="F:DNA binding"/>
    <property type="evidence" value="ECO:0007669"/>
    <property type="project" value="UniProtKB-KW"/>
</dbReference>
<keyword evidence="6" id="KW-0238">DNA-binding</keyword>
<evidence type="ECO:0000256" key="8">
    <source>
        <dbReference type="ARBA" id="ARBA00023242"/>
    </source>
</evidence>
<feature type="compositionally biased region" description="Polar residues" evidence="9">
    <location>
        <begin position="1272"/>
        <end position="1282"/>
    </location>
</feature>
<dbReference type="GO" id="GO:0046872">
    <property type="term" value="F:metal ion binding"/>
    <property type="evidence" value="ECO:0007669"/>
    <property type="project" value="UniProtKB-KW"/>
</dbReference>
<feature type="compositionally biased region" description="Low complexity" evidence="9">
    <location>
        <begin position="502"/>
        <end position="512"/>
    </location>
</feature>
<feature type="region of interest" description="Disordered" evidence="9">
    <location>
        <begin position="276"/>
        <end position="318"/>
    </location>
</feature>
<evidence type="ECO:0000313" key="11">
    <source>
        <dbReference type="EMBL" id="KAK3245954.1"/>
    </source>
</evidence>
<feature type="transmembrane region" description="Helical" evidence="10">
    <location>
        <begin position="924"/>
        <end position="942"/>
    </location>
</feature>
<accession>A0AAE0C1B3</accession>
<keyword evidence="5" id="KW-0862">Zinc</keyword>
<feature type="region of interest" description="Disordered" evidence="9">
    <location>
        <begin position="727"/>
        <end position="798"/>
    </location>
</feature>
<feature type="compositionally biased region" description="Acidic residues" evidence="9">
    <location>
        <begin position="743"/>
        <end position="784"/>
    </location>
</feature>
<organism evidence="11 12">
    <name type="scientific">Cymbomonas tetramitiformis</name>
    <dbReference type="NCBI Taxonomy" id="36881"/>
    <lineage>
        <taxon>Eukaryota</taxon>
        <taxon>Viridiplantae</taxon>
        <taxon>Chlorophyta</taxon>
        <taxon>Pyramimonadophyceae</taxon>
        <taxon>Pyramimonadales</taxon>
        <taxon>Pyramimonadaceae</taxon>
        <taxon>Cymbomonas</taxon>
    </lineage>
</organism>
<feature type="transmembrane region" description="Helical" evidence="10">
    <location>
        <begin position="1140"/>
        <end position="1162"/>
    </location>
</feature>
<proteinExistence type="predicted"/>
<keyword evidence="10" id="KW-0812">Transmembrane</keyword>
<evidence type="ECO:0000256" key="2">
    <source>
        <dbReference type="ARBA" id="ARBA00022553"/>
    </source>
</evidence>
<dbReference type="EMBL" id="LGRX02030236">
    <property type="protein sequence ID" value="KAK3245954.1"/>
    <property type="molecule type" value="Genomic_DNA"/>
</dbReference>
<keyword evidence="4" id="KW-0677">Repeat</keyword>
<protein>
    <submittedName>
        <fullName evidence="11">Uncharacterized protein</fullName>
    </submittedName>
</protein>
<evidence type="ECO:0000256" key="10">
    <source>
        <dbReference type="SAM" id="Phobius"/>
    </source>
</evidence>
<feature type="transmembrane region" description="Helical" evidence="10">
    <location>
        <begin position="1103"/>
        <end position="1120"/>
    </location>
</feature>
<evidence type="ECO:0000256" key="5">
    <source>
        <dbReference type="ARBA" id="ARBA00022833"/>
    </source>
</evidence>
<feature type="region of interest" description="Disordered" evidence="9">
    <location>
        <begin position="1272"/>
        <end position="1308"/>
    </location>
</feature>
<feature type="compositionally biased region" description="Pro residues" evidence="9">
    <location>
        <begin position="1293"/>
        <end position="1308"/>
    </location>
</feature>
<dbReference type="GO" id="GO:0005634">
    <property type="term" value="C:nucleus"/>
    <property type="evidence" value="ECO:0007669"/>
    <property type="project" value="UniProtKB-SubCell"/>
</dbReference>
<evidence type="ECO:0000256" key="3">
    <source>
        <dbReference type="ARBA" id="ARBA00022723"/>
    </source>
</evidence>
<feature type="compositionally biased region" description="Basic residues" evidence="9">
    <location>
        <begin position="1650"/>
        <end position="1671"/>
    </location>
</feature>
<dbReference type="GO" id="GO:0006366">
    <property type="term" value="P:transcription by RNA polymerase II"/>
    <property type="evidence" value="ECO:0007669"/>
    <property type="project" value="InterPro"/>
</dbReference>
<feature type="transmembrane region" description="Helical" evidence="10">
    <location>
        <begin position="1606"/>
        <end position="1627"/>
    </location>
</feature>
<feature type="transmembrane region" description="Helical" evidence="10">
    <location>
        <begin position="1564"/>
        <end position="1586"/>
    </location>
</feature>
<feature type="compositionally biased region" description="Low complexity" evidence="9">
    <location>
        <begin position="1678"/>
        <end position="1692"/>
    </location>
</feature>
<keyword evidence="10" id="KW-1133">Transmembrane helix</keyword>
<reference evidence="11 12" key="1">
    <citation type="journal article" date="2015" name="Genome Biol. Evol.">
        <title>Comparative Genomics of a Bacterivorous Green Alga Reveals Evolutionary Causalities and Consequences of Phago-Mixotrophic Mode of Nutrition.</title>
        <authorList>
            <person name="Burns J.A."/>
            <person name="Paasch A."/>
            <person name="Narechania A."/>
            <person name="Kim E."/>
        </authorList>
    </citation>
    <scope>NUCLEOTIDE SEQUENCE [LARGE SCALE GENOMIC DNA]</scope>
    <source>
        <strain evidence="11 12">PLY_AMNH</strain>
    </source>
</reference>
<feature type="region of interest" description="Disordered" evidence="9">
    <location>
        <begin position="1408"/>
        <end position="1435"/>
    </location>
</feature>
<feature type="region of interest" description="Disordered" evidence="9">
    <location>
        <begin position="1913"/>
        <end position="1961"/>
    </location>
</feature>
<gene>
    <name evidence="11" type="ORF">CYMTET_44500</name>
</gene>
<feature type="region of interest" description="Disordered" evidence="9">
    <location>
        <begin position="496"/>
        <end position="647"/>
    </location>
</feature>
<dbReference type="Proteomes" id="UP001190700">
    <property type="component" value="Unassembled WGS sequence"/>
</dbReference>
<feature type="region of interest" description="Disordered" evidence="9">
    <location>
        <begin position="1631"/>
        <end position="1796"/>
    </location>
</feature>
<evidence type="ECO:0000256" key="1">
    <source>
        <dbReference type="ARBA" id="ARBA00004123"/>
    </source>
</evidence>
<name>A0AAE0C1B3_9CHLO</name>
<comment type="caution">
    <text evidence="11">The sequence shown here is derived from an EMBL/GenBank/DDBJ whole genome shotgun (WGS) entry which is preliminary data.</text>
</comment>
<feature type="compositionally biased region" description="Basic and acidic residues" evidence="9">
    <location>
        <begin position="1741"/>
        <end position="1751"/>
    </location>
</feature>
<keyword evidence="10" id="KW-0472">Membrane</keyword>
<dbReference type="PROSITE" id="PS00115">
    <property type="entry name" value="RNA_POL_II_REPEAT"/>
    <property type="match status" value="1"/>
</dbReference>
<keyword evidence="2" id="KW-0597">Phosphoprotein</keyword>
<dbReference type="InterPro" id="IPR000684">
    <property type="entry name" value="RNA_pol_II_repeat_euk"/>
</dbReference>
<feature type="compositionally biased region" description="Pro residues" evidence="9">
    <location>
        <begin position="572"/>
        <end position="581"/>
    </location>
</feature>
<keyword evidence="7" id="KW-0804">Transcription</keyword>
<feature type="region of interest" description="Disordered" evidence="9">
    <location>
        <begin position="427"/>
        <end position="475"/>
    </location>
</feature>
<feature type="compositionally biased region" description="Low complexity" evidence="9">
    <location>
        <begin position="1713"/>
        <end position="1729"/>
    </location>
</feature>
<feature type="region of interest" description="Disordered" evidence="9">
    <location>
        <begin position="1525"/>
        <end position="1558"/>
    </location>
</feature>
<evidence type="ECO:0000256" key="4">
    <source>
        <dbReference type="ARBA" id="ARBA00022737"/>
    </source>
</evidence>
<comment type="subcellular location">
    <subcellularLocation>
        <location evidence="1">Nucleus</location>
    </subcellularLocation>
</comment>
<evidence type="ECO:0000256" key="9">
    <source>
        <dbReference type="SAM" id="MobiDB-lite"/>
    </source>
</evidence>
<evidence type="ECO:0000256" key="6">
    <source>
        <dbReference type="ARBA" id="ARBA00023125"/>
    </source>
</evidence>